<feature type="region of interest" description="Disordered" evidence="1">
    <location>
        <begin position="1"/>
        <end position="44"/>
    </location>
</feature>
<name>A0A426Y5J1_ENSVE</name>
<feature type="compositionally biased region" description="Basic and acidic residues" evidence="1">
    <location>
        <begin position="26"/>
        <end position="44"/>
    </location>
</feature>
<dbReference type="EMBL" id="AMZH03014799">
    <property type="protein sequence ID" value="RRT47035.1"/>
    <property type="molecule type" value="Genomic_DNA"/>
</dbReference>
<reference evidence="2 3" key="1">
    <citation type="journal article" date="2014" name="Agronomy (Basel)">
        <title>A Draft Genome Sequence for Ensete ventricosum, the Drought-Tolerant Tree Against Hunger.</title>
        <authorList>
            <person name="Harrison J."/>
            <person name="Moore K.A."/>
            <person name="Paszkiewicz K."/>
            <person name="Jones T."/>
            <person name="Grant M."/>
            <person name="Ambacheew D."/>
            <person name="Muzemil S."/>
            <person name="Studholme D.J."/>
        </authorList>
    </citation>
    <scope>NUCLEOTIDE SEQUENCE [LARGE SCALE GENOMIC DNA]</scope>
</reference>
<protein>
    <submittedName>
        <fullName evidence="2">Uncharacterized protein</fullName>
    </submittedName>
</protein>
<evidence type="ECO:0000256" key="1">
    <source>
        <dbReference type="SAM" id="MobiDB-lite"/>
    </source>
</evidence>
<dbReference type="AlphaFoldDB" id="A0A426Y5J1"/>
<evidence type="ECO:0000313" key="2">
    <source>
        <dbReference type="EMBL" id="RRT47035.1"/>
    </source>
</evidence>
<proteinExistence type="predicted"/>
<sequence>MGGSPAGADGATTESTLKTRVGVAADKGRGHWQRGDLGVKKRRSESYSRRSRGCFVSVALRKKTLAMPKGHERLRAMAAMAMAATVMPDQRRQRQQLRRHGQHEVDRLAHCRRGTSRVARIYCR</sequence>
<organism evidence="2 3">
    <name type="scientific">Ensete ventricosum</name>
    <name type="common">Abyssinian banana</name>
    <name type="synonym">Musa ensete</name>
    <dbReference type="NCBI Taxonomy" id="4639"/>
    <lineage>
        <taxon>Eukaryota</taxon>
        <taxon>Viridiplantae</taxon>
        <taxon>Streptophyta</taxon>
        <taxon>Embryophyta</taxon>
        <taxon>Tracheophyta</taxon>
        <taxon>Spermatophyta</taxon>
        <taxon>Magnoliopsida</taxon>
        <taxon>Liliopsida</taxon>
        <taxon>Zingiberales</taxon>
        <taxon>Musaceae</taxon>
        <taxon>Ensete</taxon>
    </lineage>
</organism>
<evidence type="ECO:0000313" key="3">
    <source>
        <dbReference type="Proteomes" id="UP000287651"/>
    </source>
</evidence>
<accession>A0A426Y5J1</accession>
<comment type="caution">
    <text evidence="2">The sequence shown here is derived from an EMBL/GenBank/DDBJ whole genome shotgun (WGS) entry which is preliminary data.</text>
</comment>
<gene>
    <name evidence="2" type="ORF">B296_00054013</name>
</gene>
<dbReference type="Proteomes" id="UP000287651">
    <property type="component" value="Unassembled WGS sequence"/>
</dbReference>